<reference evidence="2 3" key="1">
    <citation type="submission" date="2019-07" db="EMBL/GenBank/DDBJ databases">
        <title>Rhodococcus cavernicolus sp. nov., isolated from a cave.</title>
        <authorList>
            <person name="Lee S.D."/>
        </authorList>
    </citation>
    <scope>NUCLEOTIDE SEQUENCE [LARGE SCALE GENOMIC DNA]</scope>
    <source>
        <strain evidence="2 3">C1-24</strain>
    </source>
</reference>
<dbReference type="OrthoDB" id="3721385at2"/>
<gene>
    <name evidence="2" type="ORF">FOY51_15645</name>
</gene>
<evidence type="ECO:0000259" key="1">
    <source>
        <dbReference type="Pfam" id="PF24703"/>
    </source>
</evidence>
<dbReference type="Pfam" id="PF24703">
    <property type="entry name" value="DUF7666"/>
    <property type="match status" value="1"/>
</dbReference>
<dbReference type="RefSeq" id="WP_149431193.1">
    <property type="nucleotide sequence ID" value="NZ_VLNY01000007.1"/>
</dbReference>
<evidence type="ECO:0000313" key="3">
    <source>
        <dbReference type="Proteomes" id="UP000322244"/>
    </source>
</evidence>
<feature type="domain" description="DUF7666" evidence="1">
    <location>
        <begin position="51"/>
        <end position="131"/>
    </location>
</feature>
<protein>
    <recommendedName>
        <fullName evidence="1">DUF7666 domain-containing protein</fullName>
    </recommendedName>
</protein>
<keyword evidence="3" id="KW-1185">Reference proteome</keyword>
<sequence length="145" mass="15329">MASRFVAVHLHSQRVILAGGVVIDLTAIDLSDPVQWCEFHGVTVDGGIAYVYKAVNDAWTTDRGFDYSPGSKTVAPDWDAAPHCGNGLHFGATPGHSRVYMPDATKFVRVGVAVSGLVPLGGKCKAAAVVVAAVEVDRWANEVPQ</sequence>
<dbReference type="InterPro" id="IPR056083">
    <property type="entry name" value="DUF7666"/>
</dbReference>
<dbReference type="AlphaFoldDB" id="A0A5A7S9B2"/>
<comment type="caution">
    <text evidence="2">The sequence shown here is derived from an EMBL/GenBank/DDBJ whole genome shotgun (WGS) entry which is preliminary data.</text>
</comment>
<proteinExistence type="predicted"/>
<accession>A0A5A7S9B2</accession>
<organism evidence="2 3">
    <name type="scientific">Antrihabitans cavernicola</name>
    <dbReference type="NCBI Taxonomy" id="2495913"/>
    <lineage>
        <taxon>Bacteria</taxon>
        <taxon>Bacillati</taxon>
        <taxon>Actinomycetota</taxon>
        <taxon>Actinomycetes</taxon>
        <taxon>Mycobacteriales</taxon>
        <taxon>Nocardiaceae</taxon>
        <taxon>Antrihabitans</taxon>
    </lineage>
</organism>
<dbReference type="Proteomes" id="UP000322244">
    <property type="component" value="Unassembled WGS sequence"/>
</dbReference>
<name>A0A5A7S9B2_9NOCA</name>
<dbReference type="EMBL" id="VLNY01000007">
    <property type="protein sequence ID" value="KAA0021829.1"/>
    <property type="molecule type" value="Genomic_DNA"/>
</dbReference>
<evidence type="ECO:0000313" key="2">
    <source>
        <dbReference type="EMBL" id="KAA0021829.1"/>
    </source>
</evidence>